<proteinExistence type="inferred from homology"/>
<keyword evidence="5" id="KW-0735">Signal-anchor</keyword>
<dbReference type="AlphaFoldDB" id="A0AAW2DB13"/>
<dbReference type="EMBL" id="JAZDWU010000004">
    <property type="protein sequence ID" value="KAL0005856.1"/>
    <property type="molecule type" value="Genomic_DNA"/>
</dbReference>
<gene>
    <name evidence="9" type="ORF">SO802_013417</name>
</gene>
<name>A0AAW2DB13_9ROSI</name>
<evidence type="ECO:0000256" key="5">
    <source>
        <dbReference type="ARBA" id="ARBA00022968"/>
    </source>
</evidence>
<reference evidence="9 10" key="1">
    <citation type="submission" date="2024-01" db="EMBL/GenBank/DDBJ databases">
        <title>A telomere-to-telomere, gap-free genome of sweet tea (Lithocarpus litseifolius).</title>
        <authorList>
            <person name="Zhou J."/>
        </authorList>
    </citation>
    <scope>NUCLEOTIDE SEQUENCE [LARGE SCALE GENOMIC DNA]</scope>
    <source>
        <strain evidence="9">Zhou-2022a</strain>
        <tissue evidence="9">Leaf</tissue>
    </source>
</reference>
<keyword evidence="10" id="KW-1185">Reference proteome</keyword>
<comment type="subcellular location">
    <subcellularLocation>
        <location evidence="1">Endoplasmic reticulum membrane</location>
        <topology evidence="1">Single-pass type II membrane protein</topology>
    </subcellularLocation>
</comment>
<sequence length="131" mass="14982">MPCHVRLRERKNLDTYTTTQTDILRNTITPKEMTCPARLLPKGVVSSTNLTIGGSVAGTTKISLWDGIIASKEHAKFWTHTSNKYRFIDQGSNLRGKEFNLTLHWHVMPKTGKMFADKLVMSGYRLPKEYR</sequence>
<evidence type="ECO:0000256" key="3">
    <source>
        <dbReference type="ARBA" id="ARBA00022692"/>
    </source>
</evidence>
<dbReference type="Pfam" id="PF04573">
    <property type="entry name" value="SPC22"/>
    <property type="match status" value="1"/>
</dbReference>
<accession>A0AAW2DB13</accession>
<dbReference type="Proteomes" id="UP001459277">
    <property type="component" value="Unassembled WGS sequence"/>
</dbReference>
<dbReference type="PANTHER" id="PTHR12804">
    <property type="entry name" value="MICROSOMAL SIGNAL PEPTIDASE 23 KD SUBUNIT SPC22/23"/>
    <property type="match status" value="1"/>
</dbReference>
<dbReference type="InterPro" id="IPR007653">
    <property type="entry name" value="SPC3"/>
</dbReference>
<keyword evidence="6" id="KW-1133">Transmembrane helix</keyword>
<evidence type="ECO:0000256" key="1">
    <source>
        <dbReference type="ARBA" id="ARBA00004648"/>
    </source>
</evidence>
<evidence type="ECO:0000256" key="4">
    <source>
        <dbReference type="ARBA" id="ARBA00022824"/>
    </source>
</evidence>
<evidence type="ECO:0000313" key="9">
    <source>
        <dbReference type="EMBL" id="KAL0005856.1"/>
    </source>
</evidence>
<evidence type="ECO:0000313" key="10">
    <source>
        <dbReference type="Proteomes" id="UP001459277"/>
    </source>
</evidence>
<keyword evidence="7" id="KW-0472">Membrane</keyword>
<evidence type="ECO:0000256" key="8">
    <source>
        <dbReference type="ARBA" id="ARBA00029556"/>
    </source>
</evidence>
<comment type="caution">
    <text evidence="9">The sequence shown here is derived from an EMBL/GenBank/DDBJ whole genome shotgun (WGS) entry which is preliminary data.</text>
</comment>
<dbReference type="GO" id="GO:0006465">
    <property type="term" value="P:signal peptide processing"/>
    <property type="evidence" value="ECO:0007669"/>
    <property type="project" value="InterPro"/>
</dbReference>
<evidence type="ECO:0000256" key="7">
    <source>
        <dbReference type="ARBA" id="ARBA00023136"/>
    </source>
</evidence>
<dbReference type="PANTHER" id="PTHR12804:SF0">
    <property type="entry name" value="SIGNAL PEPTIDASE COMPLEX SUBUNIT 3"/>
    <property type="match status" value="1"/>
</dbReference>
<keyword evidence="3" id="KW-0812">Transmembrane</keyword>
<comment type="similarity">
    <text evidence="2">Belongs to the SPCS3 family.</text>
</comment>
<keyword evidence="4" id="KW-0256">Endoplasmic reticulum</keyword>
<evidence type="ECO:0000256" key="2">
    <source>
        <dbReference type="ARBA" id="ARBA00009289"/>
    </source>
</evidence>
<evidence type="ECO:0000256" key="6">
    <source>
        <dbReference type="ARBA" id="ARBA00022989"/>
    </source>
</evidence>
<organism evidence="9 10">
    <name type="scientific">Lithocarpus litseifolius</name>
    <dbReference type="NCBI Taxonomy" id="425828"/>
    <lineage>
        <taxon>Eukaryota</taxon>
        <taxon>Viridiplantae</taxon>
        <taxon>Streptophyta</taxon>
        <taxon>Embryophyta</taxon>
        <taxon>Tracheophyta</taxon>
        <taxon>Spermatophyta</taxon>
        <taxon>Magnoliopsida</taxon>
        <taxon>eudicotyledons</taxon>
        <taxon>Gunneridae</taxon>
        <taxon>Pentapetalae</taxon>
        <taxon>rosids</taxon>
        <taxon>fabids</taxon>
        <taxon>Fagales</taxon>
        <taxon>Fagaceae</taxon>
        <taxon>Lithocarpus</taxon>
    </lineage>
</organism>
<dbReference type="GO" id="GO:0045047">
    <property type="term" value="P:protein targeting to ER"/>
    <property type="evidence" value="ECO:0007669"/>
    <property type="project" value="TreeGrafter"/>
</dbReference>
<dbReference type="GO" id="GO:0005787">
    <property type="term" value="C:signal peptidase complex"/>
    <property type="evidence" value="ECO:0007669"/>
    <property type="project" value="InterPro"/>
</dbReference>
<protein>
    <recommendedName>
        <fullName evidence="8">Signal peptidase complex subunit 3</fullName>
    </recommendedName>
</protein>